<evidence type="ECO:0000313" key="6">
    <source>
        <dbReference type="Proteomes" id="UP000324897"/>
    </source>
</evidence>
<comment type="pathway">
    <text evidence="1">Protein modification; protein ubiquitination.</text>
</comment>
<dbReference type="PROSITE" id="PS50144">
    <property type="entry name" value="MATH"/>
    <property type="match status" value="1"/>
</dbReference>
<protein>
    <recommendedName>
        <fullName evidence="7">BTB domain-containing protein</fullName>
    </recommendedName>
</protein>
<evidence type="ECO:0008006" key="7">
    <source>
        <dbReference type="Google" id="ProtNLM"/>
    </source>
</evidence>
<dbReference type="Pfam" id="PF00651">
    <property type="entry name" value="BTB"/>
    <property type="match status" value="1"/>
</dbReference>
<dbReference type="Pfam" id="PF24570">
    <property type="entry name" value="BACK_BPM_SPOP"/>
    <property type="match status" value="1"/>
</dbReference>
<dbReference type="CDD" id="cd18280">
    <property type="entry name" value="BTB_POZ_BPM_plant"/>
    <property type="match status" value="1"/>
</dbReference>
<dbReference type="EMBL" id="RWGY01000005">
    <property type="protein sequence ID" value="TVU42633.1"/>
    <property type="molecule type" value="Genomic_DNA"/>
</dbReference>
<accession>A0A5J9W3Y1</accession>
<dbReference type="PANTHER" id="PTHR26379">
    <property type="entry name" value="BTB/POZ AND MATH DOMAIN-CONTAINING PROTEIN 1"/>
    <property type="match status" value="1"/>
</dbReference>
<dbReference type="PROSITE" id="PS50097">
    <property type="entry name" value="BTB"/>
    <property type="match status" value="1"/>
</dbReference>
<evidence type="ECO:0000256" key="2">
    <source>
        <dbReference type="ARBA" id="ARBA00010846"/>
    </source>
</evidence>
<dbReference type="OrthoDB" id="6359816at2759"/>
<organism evidence="5 6">
    <name type="scientific">Eragrostis curvula</name>
    <name type="common">weeping love grass</name>
    <dbReference type="NCBI Taxonomy" id="38414"/>
    <lineage>
        <taxon>Eukaryota</taxon>
        <taxon>Viridiplantae</taxon>
        <taxon>Streptophyta</taxon>
        <taxon>Embryophyta</taxon>
        <taxon>Tracheophyta</taxon>
        <taxon>Spermatophyta</taxon>
        <taxon>Magnoliopsida</taxon>
        <taxon>Liliopsida</taxon>
        <taxon>Poales</taxon>
        <taxon>Poaceae</taxon>
        <taxon>PACMAD clade</taxon>
        <taxon>Chloridoideae</taxon>
        <taxon>Eragrostideae</taxon>
        <taxon>Eragrostidinae</taxon>
        <taxon>Eragrostis</taxon>
    </lineage>
</organism>
<dbReference type="InterPro" id="IPR056423">
    <property type="entry name" value="BACK_BPM_SPOP"/>
</dbReference>
<dbReference type="InterPro" id="IPR008974">
    <property type="entry name" value="TRAF-like"/>
</dbReference>
<dbReference type="InterPro" id="IPR002083">
    <property type="entry name" value="MATH/TRAF_dom"/>
</dbReference>
<dbReference type="InterPro" id="IPR000210">
    <property type="entry name" value="BTB/POZ_dom"/>
</dbReference>
<evidence type="ECO:0000259" key="3">
    <source>
        <dbReference type="PROSITE" id="PS50097"/>
    </source>
</evidence>
<dbReference type="Gene3D" id="1.25.40.420">
    <property type="match status" value="1"/>
</dbReference>
<dbReference type="Gene3D" id="2.60.210.10">
    <property type="entry name" value="Apoptosis, Tumor Necrosis Factor Receptor Associated Protein 2, Chain A"/>
    <property type="match status" value="1"/>
</dbReference>
<comment type="caution">
    <text evidence="5">The sequence shown here is derived from an EMBL/GenBank/DDBJ whole genome shotgun (WGS) entry which is preliminary data.</text>
</comment>
<evidence type="ECO:0000259" key="4">
    <source>
        <dbReference type="PROSITE" id="PS50144"/>
    </source>
</evidence>
<dbReference type="Pfam" id="PF22486">
    <property type="entry name" value="MATH_2"/>
    <property type="match status" value="1"/>
</dbReference>
<sequence length="386" mass="43264">MGSKFKKTASRHTTEAETGMHAFEIVGYTLQKGVGVGKFIRSATFTVGGSDWSIRFYPDGFSENNSECASVYLELMSKTTVRASYRLSLINLTTWLPENLHSLTTAQVFSSSNRFSTGTLIRKSKLESKSARYIVDDYLRFECSVTVIKESRVSETIGDLEIEVPPSDLPEHFGKLLLDEKTADVTFSVGGENFPAHKIVLTTRSPVFKAEFYGPMRERSAQLITVEDMQPDVFKALLQFIYTDRLPDWDDLDVGEYCEIVRHLLVAADRYAMDRLKLLCASLLVDYLDTENVATTLALADQHSCDRLKDICIEFMATAGEMAAVVATQGYANLKRTCPSILLDVLEKTSKLPDGLEGLIIKDYIELIRHLLSAADRYALDRLKLI</sequence>
<dbReference type="InterPro" id="IPR011333">
    <property type="entry name" value="SKP1/BTB/POZ_sf"/>
</dbReference>
<evidence type="ECO:0000256" key="1">
    <source>
        <dbReference type="ARBA" id="ARBA00004906"/>
    </source>
</evidence>
<dbReference type="Gene3D" id="3.30.710.10">
    <property type="entry name" value="Potassium Channel Kv1.1, Chain A"/>
    <property type="match status" value="1"/>
</dbReference>
<dbReference type="SUPFAM" id="SSF54695">
    <property type="entry name" value="POZ domain"/>
    <property type="match status" value="1"/>
</dbReference>
<keyword evidence="6" id="KW-1185">Reference proteome</keyword>
<name>A0A5J9W3Y1_9POAL</name>
<dbReference type="SMART" id="SM00225">
    <property type="entry name" value="BTB"/>
    <property type="match status" value="1"/>
</dbReference>
<dbReference type="Proteomes" id="UP000324897">
    <property type="component" value="Unassembled WGS sequence"/>
</dbReference>
<dbReference type="AlphaFoldDB" id="A0A5J9W3Y1"/>
<dbReference type="GO" id="GO:0016567">
    <property type="term" value="P:protein ubiquitination"/>
    <property type="evidence" value="ECO:0007669"/>
    <property type="project" value="InterPro"/>
</dbReference>
<dbReference type="InterPro" id="IPR045005">
    <property type="entry name" value="BPM1-6"/>
</dbReference>
<comment type="similarity">
    <text evidence="2">Belongs to the Tdpoz family.</text>
</comment>
<dbReference type="SUPFAM" id="SSF49599">
    <property type="entry name" value="TRAF domain-like"/>
    <property type="match status" value="1"/>
</dbReference>
<dbReference type="Gramene" id="TVU42633">
    <property type="protein sequence ID" value="TVU42633"/>
    <property type="gene ID" value="EJB05_09052"/>
</dbReference>
<feature type="domain" description="MATH" evidence="4">
    <location>
        <begin position="18"/>
        <end position="145"/>
    </location>
</feature>
<dbReference type="CDD" id="cd00121">
    <property type="entry name" value="MATH"/>
    <property type="match status" value="1"/>
</dbReference>
<feature type="domain" description="BTB" evidence="3">
    <location>
        <begin position="183"/>
        <end position="246"/>
    </location>
</feature>
<reference evidence="5 6" key="1">
    <citation type="journal article" date="2019" name="Sci. Rep.">
        <title>A high-quality genome of Eragrostis curvula grass provides insights into Poaceae evolution and supports new strategies to enhance forage quality.</title>
        <authorList>
            <person name="Carballo J."/>
            <person name="Santos B.A.C.M."/>
            <person name="Zappacosta D."/>
            <person name="Garbus I."/>
            <person name="Selva J.P."/>
            <person name="Gallo C.A."/>
            <person name="Diaz A."/>
            <person name="Albertini E."/>
            <person name="Caccamo M."/>
            <person name="Echenique V."/>
        </authorList>
    </citation>
    <scope>NUCLEOTIDE SEQUENCE [LARGE SCALE GENOMIC DNA]</scope>
    <source>
        <strain evidence="6">cv. Victoria</strain>
        <tissue evidence="5">Leaf</tissue>
    </source>
</reference>
<evidence type="ECO:0000313" key="5">
    <source>
        <dbReference type="EMBL" id="TVU42633.1"/>
    </source>
</evidence>
<feature type="non-terminal residue" evidence="5">
    <location>
        <position position="386"/>
    </location>
</feature>
<dbReference type="PANTHER" id="PTHR26379:SF433">
    <property type="entry name" value="OS08G0226800 PROTEIN"/>
    <property type="match status" value="1"/>
</dbReference>
<proteinExistence type="inferred from homology"/>
<gene>
    <name evidence="5" type="ORF">EJB05_09052</name>
</gene>